<evidence type="ECO:0000259" key="2">
    <source>
        <dbReference type="Pfam" id="PF20172"/>
    </source>
</evidence>
<sequence>MSYLTRRDGRYSYRRRFPADVAEVVGRTEYRRALGTADRSEALRLAHVVSVEFDRICDAALYAPESTPEAVPTKSATDVLGNLDAVVRGITLDVVDRMQRPGWQAEIEWKKQALDAHAQGQMPPGVQMHPVTARAALRALDSVLDGNPVPLHSDDRATPVRDSTA</sequence>
<feature type="non-terminal residue" evidence="3">
    <location>
        <position position="165"/>
    </location>
</feature>
<protein>
    <recommendedName>
        <fullName evidence="2">DUF6538 domain-containing protein</fullName>
    </recommendedName>
</protein>
<feature type="compositionally biased region" description="Basic and acidic residues" evidence="1">
    <location>
        <begin position="152"/>
        <end position="165"/>
    </location>
</feature>
<dbReference type="Proteomes" id="UP000004471">
    <property type="component" value="Unassembled WGS sequence"/>
</dbReference>
<evidence type="ECO:0000313" key="4">
    <source>
        <dbReference type="Proteomes" id="UP000004471"/>
    </source>
</evidence>
<dbReference type="EMBL" id="AEAH01001658">
    <property type="protein sequence ID" value="EGH33430.1"/>
    <property type="molecule type" value="Genomic_DNA"/>
</dbReference>
<name>F3FT88_PSESX</name>
<dbReference type="HOGENOM" id="CLU_1614380_0_0_6"/>
<evidence type="ECO:0000256" key="1">
    <source>
        <dbReference type="SAM" id="MobiDB-lite"/>
    </source>
</evidence>
<feature type="region of interest" description="Disordered" evidence="1">
    <location>
        <begin position="145"/>
        <end position="165"/>
    </location>
</feature>
<reference evidence="3 4" key="1">
    <citation type="journal article" date="2011" name="PLoS Pathog.">
        <title>Dynamic evolution of pathogenicity revealed by sequencing and comparative genomics of 19 Pseudomonas syringae isolates.</title>
        <authorList>
            <person name="Baltrus D.A."/>
            <person name="Nishimura M.T."/>
            <person name="Romanchuk A."/>
            <person name="Chang J.H."/>
            <person name="Mukhtar M.S."/>
            <person name="Cherkis K."/>
            <person name="Roach J."/>
            <person name="Grant S.R."/>
            <person name="Jones C.D."/>
            <person name="Dangl J.L."/>
        </authorList>
    </citation>
    <scope>NUCLEOTIDE SEQUENCE [LARGE SCALE GENOMIC DNA]</scope>
    <source>
        <strain evidence="4">M301072PT</strain>
    </source>
</reference>
<comment type="caution">
    <text evidence="3">The sequence shown here is derived from an EMBL/GenBank/DDBJ whole genome shotgun (WGS) entry which is preliminary data.</text>
</comment>
<evidence type="ECO:0000313" key="3">
    <source>
        <dbReference type="EMBL" id="EGH33430.1"/>
    </source>
</evidence>
<dbReference type="Pfam" id="PF20172">
    <property type="entry name" value="DUF6538"/>
    <property type="match status" value="1"/>
</dbReference>
<dbReference type="InterPro" id="IPR046668">
    <property type="entry name" value="DUF6538"/>
</dbReference>
<feature type="domain" description="DUF6538" evidence="2">
    <location>
        <begin position="3"/>
        <end position="58"/>
    </location>
</feature>
<proteinExistence type="predicted"/>
<organism evidence="3 4">
    <name type="scientific">Pseudomonas syringae pv. japonica str. M301072</name>
    <dbReference type="NCBI Taxonomy" id="629262"/>
    <lineage>
        <taxon>Bacteria</taxon>
        <taxon>Pseudomonadati</taxon>
        <taxon>Pseudomonadota</taxon>
        <taxon>Gammaproteobacteria</taxon>
        <taxon>Pseudomonadales</taxon>
        <taxon>Pseudomonadaceae</taxon>
        <taxon>Pseudomonas</taxon>
        <taxon>Pseudomonas syringae</taxon>
    </lineage>
</organism>
<gene>
    <name evidence="3" type="ORF">PSYJA_32758</name>
</gene>
<accession>F3FT88</accession>
<dbReference type="AlphaFoldDB" id="F3FT88"/>